<name>A0A8S5TEH9_9CAUD</name>
<evidence type="ECO:0000313" key="1">
    <source>
        <dbReference type="EMBL" id="DAF61708.1"/>
    </source>
</evidence>
<reference evidence="1" key="1">
    <citation type="journal article" date="2021" name="Proc. Natl. Acad. Sci. U.S.A.">
        <title>A Catalog of Tens of Thousands of Viruses from Human Metagenomes Reveals Hidden Associations with Chronic Diseases.</title>
        <authorList>
            <person name="Tisza M.J."/>
            <person name="Buck C.B."/>
        </authorList>
    </citation>
    <scope>NUCLEOTIDE SEQUENCE</scope>
    <source>
        <strain evidence="1">Ct1IF5</strain>
    </source>
</reference>
<sequence length="32" mass="3918">MKSVFHWFFESLKRPIYGHSKNPLLYYSLQLS</sequence>
<proteinExistence type="predicted"/>
<accession>A0A8S5TEH9</accession>
<dbReference type="EMBL" id="BK032815">
    <property type="protein sequence ID" value="DAF61708.1"/>
    <property type="molecule type" value="Genomic_DNA"/>
</dbReference>
<protein>
    <submittedName>
        <fullName evidence="1">Uncharacterized protein</fullName>
    </submittedName>
</protein>
<organism evidence="1">
    <name type="scientific">Siphoviridae sp. ct1IF5</name>
    <dbReference type="NCBI Taxonomy" id="2827765"/>
    <lineage>
        <taxon>Viruses</taxon>
        <taxon>Duplodnaviria</taxon>
        <taxon>Heunggongvirae</taxon>
        <taxon>Uroviricota</taxon>
        <taxon>Caudoviricetes</taxon>
    </lineage>
</organism>